<evidence type="ECO:0000313" key="2">
    <source>
        <dbReference type="EMBL" id="BCD52075.1"/>
    </source>
</evidence>
<evidence type="ECO:0000256" key="1">
    <source>
        <dbReference type="SAM" id="Phobius"/>
    </source>
</evidence>
<keyword evidence="1" id="KW-1133">Transmembrane helix</keyword>
<feature type="transmembrane region" description="Helical" evidence="1">
    <location>
        <begin position="49"/>
        <end position="74"/>
    </location>
</feature>
<feature type="transmembrane region" description="Helical" evidence="1">
    <location>
        <begin position="81"/>
        <end position="102"/>
    </location>
</feature>
<keyword evidence="1" id="KW-0812">Transmembrane</keyword>
<reference evidence="2" key="1">
    <citation type="journal article" date="2020" name="Parasitol. Int.">
        <title>Phylogenetic Relationships of Strongyloides Species in Carnivore Hosts.</title>
        <authorList>
            <person name="Ko P.P."/>
            <person name="Suzuki K."/>
            <person name="Canales-Ramos M."/>
            <person name="Aung M.P.P.T.H.H."/>
            <person name="Htike W.W."/>
            <person name="Yoshida A."/>
            <person name="Montes M."/>
            <person name="Morishita K."/>
            <person name="Gotuzzo E."/>
            <person name="Maruyama H."/>
            <person name="Nagayasu E."/>
        </authorList>
    </citation>
    <scope>NUCLEOTIDE SEQUENCE</scope>
    <source>
        <strain evidence="2">Dec6_029_7</strain>
    </source>
</reference>
<feature type="transmembrane region" description="Helical" evidence="1">
    <location>
        <begin position="226"/>
        <end position="247"/>
    </location>
</feature>
<organism evidence="2">
    <name type="scientific">Strongyloides sp. EN-2020a</name>
    <dbReference type="NCBI Taxonomy" id="2725239"/>
    <lineage>
        <taxon>Eukaryota</taxon>
        <taxon>Metazoa</taxon>
        <taxon>Ecdysozoa</taxon>
        <taxon>Nematoda</taxon>
        <taxon>Chromadorea</taxon>
        <taxon>Rhabditida</taxon>
        <taxon>Tylenchina</taxon>
        <taxon>Panagrolaimomorpha</taxon>
        <taxon>Strongyloidoidea</taxon>
        <taxon>Strongyloididae</taxon>
        <taxon>Strongyloides</taxon>
    </lineage>
</organism>
<protein>
    <submittedName>
        <fullName evidence="2">NADH dehydrogenase subunit 2</fullName>
    </submittedName>
</protein>
<gene>
    <name evidence="2" type="primary">nad2</name>
</gene>
<feature type="transmembrane region" description="Helical" evidence="1">
    <location>
        <begin position="108"/>
        <end position="135"/>
    </location>
</feature>
<name>A0A6J4CUF3_9BILA</name>
<feature type="transmembrane region" description="Helical" evidence="1">
    <location>
        <begin position="155"/>
        <end position="177"/>
    </location>
</feature>
<geneLocation type="mitochondrion" evidence="2"/>
<accession>A0A6J4CUF3</accession>
<sequence>MFFYFFAVFLFLLNCFICNVIFWWSVFFLMTLVFVFLNFNNSYSSINYFIFQEFLGLLFVFFSFSLFQFFIILLKVGVSPLHFWSLSIFNGLNGFSAFWFLTFQKLPYFPIFSFIFDFGFFLFLVFGIIFCYFNLFFCKSFKGMVFVSSVESFNWLLISLFSSIFSGFFLFFYYIFVMFFLLDYSSSKGYDFYNWELVFLFMNFPMTITFFIKVFSIIFFLNLSSFYLLFVLFFMVFSVFGFGFWFFNVGLKFNFYGFYNFAFFYFIFFPVMFFCLF</sequence>
<keyword evidence="1" id="KW-0472">Membrane</keyword>
<dbReference type="AlphaFoldDB" id="A0A6J4CUF3"/>
<feature type="transmembrane region" description="Helical" evidence="1">
    <location>
        <begin position="253"/>
        <end position="276"/>
    </location>
</feature>
<feature type="transmembrane region" description="Helical" evidence="1">
    <location>
        <begin position="197"/>
        <end position="221"/>
    </location>
</feature>
<proteinExistence type="predicted"/>
<feature type="transmembrane region" description="Helical" evidence="1">
    <location>
        <begin position="7"/>
        <end position="37"/>
    </location>
</feature>
<keyword evidence="2" id="KW-0496">Mitochondrion</keyword>
<dbReference type="EMBL" id="LC533411">
    <property type="protein sequence ID" value="BCD52075.1"/>
    <property type="molecule type" value="Genomic_DNA"/>
</dbReference>